<keyword evidence="3" id="KW-1185">Reference proteome</keyword>
<evidence type="ECO:0000313" key="2">
    <source>
        <dbReference type="EMBL" id="MDS0299101.1"/>
    </source>
</evidence>
<dbReference type="InterPro" id="IPR021365">
    <property type="entry name" value="DUF2891"/>
</dbReference>
<dbReference type="EMBL" id="JAMQOP010000002">
    <property type="protein sequence ID" value="MDS0299101.1"/>
    <property type="molecule type" value="Genomic_DNA"/>
</dbReference>
<accession>A0ABU2GE63</accession>
<sequence>MDDSIDADRVRSGRSDRFGPETWRRLARQPLDAVDTEFPHHVRQVDSPDGGPRPRERHPVFYGCYDWHSSVHSHWALVRQLRLAGTHPNRADIVESVDARLTPENVRREVEYLEANPAFEKPYGWAWLLHLDAELSLWDEETAERWRSTLEPLTRTVRSLVGSEFLTQERPFRVGTHGNSAFALHCVHDYARTTGDDSVQSAVAETAEAFFGGDEDYPVEYEPLGWDFLSPALTEADLMRRVYDRAEFRAWADRFFPDVTTAPYDALLEPARVGSDPEEGVALHLVGLNVSKAWALAGVADALGDHPYADPFEESAHRHAELGVEQAFTDDYAGSHWLSSFVCYLLTRNDGGIAPARTPSGS</sequence>
<dbReference type="Pfam" id="PF11199">
    <property type="entry name" value="DUF2891"/>
    <property type="match status" value="1"/>
</dbReference>
<dbReference type="RefSeq" id="WP_310923963.1">
    <property type="nucleotide sequence ID" value="NZ_JAMQOP010000002.1"/>
</dbReference>
<reference evidence="2 3" key="1">
    <citation type="submission" date="2022-06" db="EMBL/GenBank/DDBJ databases">
        <title>Halogeometricum sp. a new haloarchaeum isolate from saline soil.</title>
        <authorList>
            <person name="Strakova D."/>
            <person name="Galisteo C."/>
            <person name="Sanchez-Porro C."/>
            <person name="Ventosa A."/>
        </authorList>
    </citation>
    <scope>NUCLEOTIDE SEQUENCE [LARGE SCALE GENOMIC DNA]</scope>
    <source>
        <strain evidence="2 3">S1BR25-6</strain>
    </source>
</reference>
<proteinExistence type="predicted"/>
<evidence type="ECO:0000256" key="1">
    <source>
        <dbReference type="SAM" id="MobiDB-lite"/>
    </source>
</evidence>
<comment type="caution">
    <text evidence="2">The sequence shown here is derived from an EMBL/GenBank/DDBJ whole genome shotgun (WGS) entry which is preliminary data.</text>
</comment>
<protein>
    <submittedName>
        <fullName evidence="2">DUF2891 domain-containing protein</fullName>
    </submittedName>
</protein>
<feature type="region of interest" description="Disordered" evidence="1">
    <location>
        <begin position="1"/>
        <end position="22"/>
    </location>
</feature>
<name>A0ABU2GE63_9EURY</name>
<gene>
    <name evidence="2" type="ORF">NDI76_10130</name>
</gene>
<dbReference type="Proteomes" id="UP001257060">
    <property type="component" value="Unassembled WGS sequence"/>
</dbReference>
<organism evidence="2 3">
    <name type="scientific">Halogeometricum salsisoli</name>
    <dbReference type="NCBI Taxonomy" id="2950536"/>
    <lineage>
        <taxon>Archaea</taxon>
        <taxon>Methanobacteriati</taxon>
        <taxon>Methanobacteriota</taxon>
        <taxon>Stenosarchaea group</taxon>
        <taxon>Halobacteria</taxon>
        <taxon>Halobacteriales</taxon>
        <taxon>Haloferacaceae</taxon>
        <taxon>Halogeometricum</taxon>
    </lineage>
</organism>
<evidence type="ECO:0000313" key="3">
    <source>
        <dbReference type="Proteomes" id="UP001257060"/>
    </source>
</evidence>